<dbReference type="AlphaFoldDB" id="A0A2J6QBN1"/>
<protein>
    <submittedName>
        <fullName evidence="1">Purine and uridine phosphorylase</fullName>
    </submittedName>
</protein>
<dbReference type="Gene3D" id="3.40.50.1580">
    <property type="entry name" value="Nucleoside phosphorylase domain"/>
    <property type="match status" value="1"/>
</dbReference>
<organism evidence="1 2">
    <name type="scientific">Hyaloscypha hepaticicola</name>
    <dbReference type="NCBI Taxonomy" id="2082293"/>
    <lineage>
        <taxon>Eukaryota</taxon>
        <taxon>Fungi</taxon>
        <taxon>Dikarya</taxon>
        <taxon>Ascomycota</taxon>
        <taxon>Pezizomycotina</taxon>
        <taxon>Leotiomycetes</taxon>
        <taxon>Helotiales</taxon>
        <taxon>Hyaloscyphaceae</taxon>
        <taxon>Hyaloscypha</taxon>
    </lineage>
</organism>
<reference evidence="1 2" key="1">
    <citation type="submission" date="2016-05" db="EMBL/GenBank/DDBJ databases">
        <title>A degradative enzymes factory behind the ericoid mycorrhizal symbiosis.</title>
        <authorList>
            <consortium name="DOE Joint Genome Institute"/>
            <person name="Martino E."/>
            <person name="Morin E."/>
            <person name="Grelet G."/>
            <person name="Kuo A."/>
            <person name="Kohler A."/>
            <person name="Daghino S."/>
            <person name="Barry K."/>
            <person name="Choi C."/>
            <person name="Cichocki N."/>
            <person name="Clum A."/>
            <person name="Copeland A."/>
            <person name="Hainaut M."/>
            <person name="Haridas S."/>
            <person name="Labutti K."/>
            <person name="Lindquist E."/>
            <person name="Lipzen A."/>
            <person name="Khouja H.-R."/>
            <person name="Murat C."/>
            <person name="Ohm R."/>
            <person name="Olson A."/>
            <person name="Spatafora J."/>
            <person name="Veneault-Fourrey C."/>
            <person name="Henrissat B."/>
            <person name="Grigoriev I."/>
            <person name="Martin F."/>
            <person name="Perotto S."/>
        </authorList>
    </citation>
    <scope>NUCLEOTIDE SEQUENCE [LARGE SCALE GENOMIC DNA]</scope>
    <source>
        <strain evidence="1 2">UAMH 7357</strain>
    </source>
</reference>
<accession>A0A2J6QBN1</accession>
<sequence length="656" mass="73398">MNLIIPPQNGDPNDYSFGRIGVHNLVIACLPPGTTGVGPAAVVANNMSRNFSIKIGLMVGIGGGVPSKKSDIRLGDVAVSEPTGNHGGVVQWDFGKTEQGGEFRRTGMLNRPPEVLLHALQALKIRDVTDGIFLDKALETMATNKPRMVEEFDYQYQGAEEDQLFQSAYEHPAGDTCEDCDTKQVIERKPRKSTVPRVFYGNIASGNRVMKHGTARDEIGKKEGVICFEMEAAGLMNNFPCLMWQAYAAATAAAFARVFLGFVQKQEVIDTPVQYTIIPFPRNTDFISRDDIFKRIDKLLHSTTTYQTAALWGLGGCGKTQIALEYAYRWQNNTSGSIFWVRGDTEASFSQNYSEIATATGISLDLRGEDLLAAVKQWIEQLPNWLLILDNVDNLKIFKKIYSDQDGDQPQNPELLRFIPNKNGAILWTSRDNSIIGRLLDLSRGIEVQKMTDPEALKLFQTRSGRHQSEQPSDEERELLNILDSLPLAIAQAAAYMRLTRASVKYYVEMLKESEVEQSQLLDFEFSDIHRQSDMPNSVMKTWIISMKQIAQENPCAEQILNTVAFLDNQGLPFEVLCAAGGPGFSKRKVLEAAGRLVDYSFLQAQIILEDATPTYQEHRLVQFATRQALSKAQRNREFSSYALQIMTDLFPDGYR</sequence>
<dbReference type="InterPro" id="IPR027417">
    <property type="entry name" value="P-loop_NTPase"/>
</dbReference>
<dbReference type="SUPFAM" id="SSF53167">
    <property type="entry name" value="Purine and uridine phosphorylases"/>
    <property type="match status" value="1"/>
</dbReference>
<dbReference type="GO" id="GO:0043531">
    <property type="term" value="F:ADP binding"/>
    <property type="evidence" value="ECO:0007669"/>
    <property type="project" value="InterPro"/>
</dbReference>
<dbReference type="Gene3D" id="3.40.50.300">
    <property type="entry name" value="P-loop containing nucleotide triphosphate hydrolases"/>
    <property type="match status" value="1"/>
</dbReference>
<dbReference type="PANTHER" id="PTHR46082">
    <property type="entry name" value="ATP/GTP-BINDING PROTEIN-RELATED"/>
    <property type="match status" value="1"/>
</dbReference>
<dbReference type="GO" id="GO:0003824">
    <property type="term" value="F:catalytic activity"/>
    <property type="evidence" value="ECO:0007669"/>
    <property type="project" value="InterPro"/>
</dbReference>
<proteinExistence type="predicted"/>
<evidence type="ECO:0000313" key="2">
    <source>
        <dbReference type="Proteomes" id="UP000235672"/>
    </source>
</evidence>
<dbReference type="OrthoDB" id="1577640at2759"/>
<dbReference type="InterPro" id="IPR035994">
    <property type="entry name" value="Nucleoside_phosphorylase_sf"/>
</dbReference>
<dbReference type="InterPro" id="IPR053137">
    <property type="entry name" value="NLR-like"/>
</dbReference>
<gene>
    <name evidence="1" type="ORF">NA56DRAFT_701074</name>
</gene>
<dbReference type="SUPFAM" id="SSF52540">
    <property type="entry name" value="P-loop containing nucleoside triphosphate hydrolases"/>
    <property type="match status" value="1"/>
</dbReference>
<dbReference type="EMBL" id="KZ613474">
    <property type="protein sequence ID" value="PMD23674.1"/>
    <property type="molecule type" value="Genomic_DNA"/>
</dbReference>
<dbReference type="STRING" id="1745343.A0A2J6QBN1"/>
<evidence type="ECO:0000313" key="1">
    <source>
        <dbReference type="EMBL" id="PMD23674.1"/>
    </source>
</evidence>
<dbReference type="Proteomes" id="UP000235672">
    <property type="component" value="Unassembled WGS sequence"/>
</dbReference>
<name>A0A2J6QBN1_9HELO</name>
<dbReference type="GO" id="GO:0009116">
    <property type="term" value="P:nucleoside metabolic process"/>
    <property type="evidence" value="ECO:0007669"/>
    <property type="project" value="InterPro"/>
</dbReference>
<dbReference type="PANTHER" id="PTHR46082:SF11">
    <property type="entry name" value="AAA+ ATPASE DOMAIN-CONTAINING PROTEIN-RELATED"/>
    <property type="match status" value="1"/>
</dbReference>
<keyword evidence="2" id="KW-1185">Reference proteome</keyword>